<evidence type="ECO:0000313" key="1">
    <source>
        <dbReference type="Proteomes" id="UP000887579"/>
    </source>
</evidence>
<accession>A0AC34FSW4</accession>
<evidence type="ECO:0000313" key="2">
    <source>
        <dbReference type="WBParaSite" id="ES5_v2.g20349.t1"/>
    </source>
</evidence>
<reference evidence="2" key="1">
    <citation type="submission" date="2022-11" db="UniProtKB">
        <authorList>
            <consortium name="WormBaseParasite"/>
        </authorList>
    </citation>
    <scope>IDENTIFICATION</scope>
</reference>
<organism evidence="1 2">
    <name type="scientific">Panagrolaimus sp. ES5</name>
    <dbReference type="NCBI Taxonomy" id="591445"/>
    <lineage>
        <taxon>Eukaryota</taxon>
        <taxon>Metazoa</taxon>
        <taxon>Ecdysozoa</taxon>
        <taxon>Nematoda</taxon>
        <taxon>Chromadorea</taxon>
        <taxon>Rhabditida</taxon>
        <taxon>Tylenchina</taxon>
        <taxon>Panagrolaimomorpha</taxon>
        <taxon>Panagrolaimoidea</taxon>
        <taxon>Panagrolaimidae</taxon>
        <taxon>Panagrolaimus</taxon>
    </lineage>
</organism>
<sequence length="186" mass="20919">MKSIIFSFFFLAIVNGVFSECTEEGEKVIKQCYTNYLKEVPFTTSPDSLTLGNLTHLSEEDNENMAKAFAEKKKCIAGYENDCLNIKAFSNAFGAASYNDTLVFLFLDFSLDYMFEADFKTTSQETKCFSTFNIEGKCPLPKGCLGLEKYVDCAKNLLIKKCNNTEVAQVFHDASMHAFKKLLPVC</sequence>
<protein>
    <submittedName>
        <fullName evidence="2">Uncharacterized protein</fullName>
    </submittedName>
</protein>
<dbReference type="Proteomes" id="UP000887579">
    <property type="component" value="Unplaced"/>
</dbReference>
<dbReference type="WBParaSite" id="ES5_v2.g20349.t1">
    <property type="protein sequence ID" value="ES5_v2.g20349.t1"/>
    <property type="gene ID" value="ES5_v2.g20349"/>
</dbReference>
<proteinExistence type="predicted"/>
<name>A0AC34FSW4_9BILA</name>